<dbReference type="FunFam" id="2.40.10.240:FF:000002">
    <property type="entry name" value="S-adenosylmethionine:tRNA ribosyltransferase-isomerase"/>
    <property type="match status" value="1"/>
</dbReference>
<dbReference type="Proteomes" id="UP000182011">
    <property type="component" value="Unassembled WGS sequence"/>
</dbReference>
<reference evidence="14 15" key="1">
    <citation type="submission" date="2015-11" db="EMBL/GenBank/DDBJ databases">
        <authorList>
            <person name="Zhang Y."/>
            <person name="Guo Z."/>
        </authorList>
    </citation>
    <scope>NUCLEOTIDE SEQUENCE [LARGE SCALE GENOMIC DNA]</scope>
    <source>
        <strain evidence="14">JGI-4</strain>
    </source>
</reference>
<evidence type="ECO:0000313" key="14">
    <source>
        <dbReference type="EMBL" id="CUU08157.1"/>
    </source>
</evidence>
<accession>A0A0P1LYT6</accession>
<organism evidence="14 15">
    <name type="scientific">Candidatus Kryptonium thompsonii</name>
    <dbReference type="NCBI Taxonomy" id="1633631"/>
    <lineage>
        <taxon>Bacteria</taxon>
        <taxon>Pseudomonadati</taxon>
        <taxon>Candidatus Kryptoniota</taxon>
        <taxon>Candidatus Kryptonium</taxon>
    </lineage>
</organism>
<evidence type="ECO:0000256" key="5">
    <source>
        <dbReference type="ARBA" id="ARBA00022679"/>
    </source>
</evidence>
<gene>
    <name evidence="13" type="primary">queA</name>
    <name evidence="14" type="ORF">JGI4_02018</name>
</gene>
<dbReference type="PANTHER" id="PTHR30307:SF0">
    <property type="entry name" value="S-ADENOSYLMETHIONINE:TRNA RIBOSYLTRANSFERASE-ISOMERASE"/>
    <property type="match status" value="1"/>
</dbReference>
<evidence type="ECO:0000256" key="8">
    <source>
        <dbReference type="ARBA" id="ARBA00052751"/>
    </source>
</evidence>
<accession>A0A0P1MZM2</accession>
<evidence type="ECO:0000256" key="2">
    <source>
        <dbReference type="ARBA" id="ARBA00004691"/>
    </source>
</evidence>
<keyword evidence="7 13" id="KW-0671">Queuosine biosynthesis</keyword>
<evidence type="ECO:0000256" key="11">
    <source>
        <dbReference type="ARBA" id="ARBA00069325"/>
    </source>
</evidence>
<dbReference type="STRING" id="1633631.GCA_001442925_02013"/>
<protein>
    <recommendedName>
        <fullName evidence="11 13">S-adenosylmethionine:tRNA ribosyltransferase-isomerase</fullName>
        <ecNumber evidence="10 13">2.4.99.17</ecNumber>
    </recommendedName>
    <alternativeName>
        <fullName evidence="12 13">Queuosine biosynthesis protein QueA</fullName>
    </alternativeName>
</protein>
<comment type="catalytic activity">
    <reaction evidence="8 13">
        <text>7-aminomethyl-7-carbaguanosine(34) in tRNA + S-adenosyl-L-methionine = epoxyqueuosine(34) in tRNA + adenine + L-methionine + 2 H(+)</text>
        <dbReference type="Rhea" id="RHEA:32155"/>
        <dbReference type="Rhea" id="RHEA-COMP:10342"/>
        <dbReference type="Rhea" id="RHEA-COMP:18582"/>
        <dbReference type="ChEBI" id="CHEBI:15378"/>
        <dbReference type="ChEBI" id="CHEBI:16708"/>
        <dbReference type="ChEBI" id="CHEBI:57844"/>
        <dbReference type="ChEBI" id="CHEBI:59789"/>
        <dbReference type="ChEBI" id="CHEBI:82833"/>
        <dbReference type="ChEBI" id="CHEBI:194443"/>
        <dbReference type="EC" id="2.4.99.17"/>
    </reaction>
</comment>
<dbReference type="InterPro" id="IPR036100">
    <property type="entry name" value="QueA_sf"/>
</dbReference>
<evidence type="ECO:0000256" key="1">
    <source>
        <dbReference type="ARBA" id="ARBA00004496"/>
    </source>
</evidence>
<dbReference type="SUPFAM" id="SSF111337">
    <property type="entry name" value="QueA-like"/>
    <property type="match status" value="1"/>
</dbReference>
<comment type="similarity">
    <text evidence="9 13">Belongs to the QueA family.</text>
</comment>
<dbReference type="GO" id="GO:0051075">
    <property type="term" value="F:S-adenosylmethionine:tRNA ribosyltransferase-isomerase activity"/>
    <property type="evidence" value="ECO:0007669"/>
    <property type="project" value="UniProtKB-EC"/>
</dbReference>
<dbReference type="Gene3D" id="3.40.1780.10">
    <property type="entry name" value="QueA-like"/>
    <property type="match status" value="1"/>
</dbReference>
<evidence type="ECO:0000313" key="15">
    <source>
        <dbReference type="Proteomes" id="UP000182011"/>
    </source>
</evidence>
<evidence type="ECO:0000256" key="9">
    <source>
        <dbReference type="ARBA" id="ARBA00061210"/>
    </source>
</evidence>
<accession>A0A0P1P7V4</accession>
<sequence length="346" mass="39681">MKLSEFNYQLPKHLIAKYPVEPRDSARLLVVDRKTKTFEDKVFTDIIDYLEEGDSLVVNKTKVFPAKLIGRKEKTGAKIEILLLRELNPEEHLWDVLVEPARKVRIGNKIYFGDNNEVYCEVIDNTTSRGRTLKFHYEGDFFKFVEKYGLVPLPPYIKRQPEEGDKEWYQTVYAEVIGSVAAPTAGLHFTTRLLKRIEKKGVKIVPIVLHIGIGTFRKIEVEDLSKHRMDSEYFEISPESARMINETIDKRKSVVAVGTSVVRALESSVTADGHVKPYKGWTDKFIYPPYDFKIVNKLITNFHMPESTPLILTAAFAGLDLLMQAYKHAIKSGYRFLSYGDAMLIV</sequence>
<dbReference type="AlphaFoldDB" id="A0A0P1LYT6"/>
<accession>A0A0P1P1X9</accession>
<name>A0A0P1LYT6_9BACT</name>
<dbReference type="Pfam" id="PF02547">
    <property type="entry name" value="Queuosine_synth"/>
    <property type="match status" value="1"/>
</dbReference>
<dbReference type="InterPro" id="IPR042119">
    <property type="entry name" value="QueA_dom2"/>
</dbReference>
<proteinExistence type="inferred from homology"/>
<accession>A0A0P1LPF5</accession>
<dbReference type="HAMAP" id="MF_00113">
    <property type="entry name" value="QueA"/>
    <property type="match status" value="1"/>
</dbReference>
<accession>A0A0S4NDN4</accession>
<keyword evidence="4 13" id="KW-0963">Cytoplasm</keyword>
<evidence type="ECO:0000256" key="6">
    <source>
        <dbReference type="ARBA" id="ARBA00022691"/>
    </source>
</evidence>
<dbReference type="FunFam" id="3.40.1780.10:FF:000001">
    <property type="entry name" value="S-adenosylmethionine:tRNA ribosyltransferase-isomerase"/>
    <property type="match status" value="1"/>
</dbReference>
<dbReference type="EMBL" id="FAOP01000008">
    <property type="protein sequence ID" value="CUU08157.1"/>
    <property type="molecule type" value="Genomic_DNA"/>
</dbReference>
<dbReference type="Gene3D" id="2.40.10.240">
    <property type="entry name" value="QueA-like"/>
    <property type="match status" value="1"/>
</dbReference>
<dbReference type="GO" id="GO:0005737">
    <property type="term" value="C:cytoplasm"/>
    <property type="evidence" value="ECO:0007669"/>
    <property type="project" value="UniProtKB-SubCell"/>
</dbReference>
<dbReference type="UniPathway" id="UPA00392"/>
<keyword evidence="5 13" id="KW-0808">Transferase</keyword>
<comment type="subunit">
    <text evidence="3 13">Monomer.</text>
</comment>
<evidence type="ECO:0000256" key="10">
    <source>
        <dbReference type="ARBA" id="ARBA00066503"/>
    </source>
</evidence>
<evidence type="ECO:0000256" key="12">
    <source>
        <dbReference type="ARBA" id="ARBA00076160"/>
    </source>
</evidence>
<evidence type="ECO:0000256" key="13">
    <source>
        <dbReference type="HAMAP-Rule" id="MF_00113"/>
    </source>
</evidence>
<dbReference type="EC" id="2.4.99.17" evidence="10 13"/>
<dbReference type="GO" id="GO:0008616">
    <property type="term" value="P:tRNA queuosine(34) biosynthetic process"/>
    <property type="evidence" value="ECO:0007669"/>
    <property type="project" value="UniProtKB-UniRule"/>
</dbReference>
<accession>A0A0P1LA34</accession>
<evidence type="ECO:0000256" key="3">
    <source>
        <dbReference type="ARBA" id="ARBA00011245"/>
    </source>
</evidence>
<evidence type="ECO:0000256" key="7">
    <source>
        <dbReference type="ARBA" id="ARBA00022785"/>
    </source>
</evidence>
<comment type="function">
    <text evidence="13">Transfers and isomerizes the ribose moiety from AdoMet to the 7-aminomethyl group of 7-deazaguanine (preQ1-tRNA) to give epoxyqueuosine (oQ-tRNA).</text>
</comment>
<dbReference type="PANTHER" id="PTHR30307">
    <property type="entry name" value="S-ADENOSYLMETHIONINE:TRNA RIBOSYLTRANSFERASE-ISOMERASE"/>
    <property type="match status" value="1"/>
</dbReference>
<dbReference type="NCBIfam" id="TIGR00113">
    <property type="entry name" value="queA"/>
    <property type="match status" value="1"/>
</dbReference>
<dbReference type="NCBIfam" id="NF001140">
    <property type="entry name" value="PRK00147.1"/>
    <property type="match status" value="1"/>
</dbReference>
<keyword evidence="14" id="KW-0413">Isomerase</keyword>
<dbReference type="RefSeq" id="WP_047133627.1">
    <property type="nucleotide sequence ID" value="NZ_CZVM01000002.1"/>
</dbReference>
<evidence type="ECO:0000256" key="4">
    <source>
        <dbReference type="ARBA" id="ARBA00022490"/>
    </source>
</evidence>
<comment type="subcellular location">
    <subcellularLocation>
        <location evidence="1 13">Cytoplasm</location>
    </subcellularLocation>
</comment>
<dbReference type="InterPro" id="IPR042118">
    <property type="entry name" value="QueA_dom1"/>
</dbReference>
<keyword evidence="6 13" id="KW-0949">S-adenosyl-L-methionine</keyword>
<comment type="pathway">
    <text evidence="2 13">tRNA modification; tRNA-queuosine biosynthesis.</text>
</comment>
<dbReference type="InterPro" id="IPR003699">
    <property type="entry name" value="QueA"/>
</dbReference>